<keyword evidence="1" id="KW-0812">Transmembrane</keyword>
<keyword evidence="1" id="KW-0472">Membrane</keyword>
<dbReference type="Gene3D" id="1.10.510.10">
    <property type="entry name" value="Transferase(Phosphotransferase) domain 1"/>
    <property type="match status" value="1"/>
</dbReference>
<dbReference type="AlphaFoldDB" id="G7JQU8"/>
<reference evidence="1 3" key="2">
    <citation type="journal article" date="2014" name="BMC Genomics">
        <title>An improved genome release (version Mt4.0) for the model legume Medicago truncatula.</title>
        <authorList>
            <person name="Tang H."/>
            <person name="Krishnakumar V."/>
            <person name="Bidwell S."/>
            <person name="Rosen B."/>
            <person name="Chan A."/>
            <person name="Zhou S."/>
            <person name="Gentzbittel L."/>
            <person name="Childs K.L."/>
            <person name="Yandell M."/>
            <person name="Gundlach H."/>
            <person name="Mayer K.F."/>
            <person name="Schwartz D.C."/>
            <person name="Town C.D."/>
        </authorList>
    </citation>
    <scope>GENOME REANNOTATION</scope>
    <source>
        <strain evidence="2 3">cv. Jemalong A17</strain>
    </source>
</reference>
<accession>G7JQU8</accession>
<name>G7JQU8_MEDTR</name>
<dbReference type="HOGENOM" id="CLU_3053433_0_0_1"/>
<dbReference type="PaxDb" id="3880-AES77703"/>
<protein>
    <submittedName>
        <fullName evidence="1">Transmembrane protein, putative</fullName>
    </submittedName>
</protein>
<dbReference type="EnsemblPlants" id="AES77703">
    <property type="protein sequence ID" value="AES77703"/>
    <property type="gene ID" value="MTR_7g014540"/>
</dbReference>
<evidence type="ECO:0000313" key="2">
    <source>
        <dbReference type="EnsemblPlants" id="AES77703"/>
    </source>
</evidence>
<keyword evidence="3" id="KW-1185">Reference proteome</keyword>
<evidence type="ECO:0000313" key="1">
    <source>
        <dbReference type="EMBL" id="AES77703.1"/>
    </source>
</evidence>
<proteinExistence type="predicted"/>
<dbReference type="EMBL" id="CM001223">
    <property type="protein sequence ID" value="AES77703.1"/>
    <property type="molecule type" value="Genomic_DNA"/>
</dbReference>
<evidence type="ECO:0000313" key="3">
    <source>
        <dbReference type="Proteomes" id="UP000002051"/>
    </source>
</evidence>
<gene>
    <name evidence="1" type="ordered locus">MTR_7g014540</name>
</gene>
<sequence>MVIMLKDMKEGCIFLWGIGVLLIELLTGRKPFDSAMPRKEQNLAKWVSLLMVIN</sequence>
<reference evidence="2" key="3">
    <citation type="submission" date="2015-04" db="UniProtKB">
        <authorList>
            <consortium name="EnsemblPlants"/>
        </authorList>
    </citation>
    <scope>IDENTIFICATION</scope>
    <source>
        <strain evidence="2">cv. Jemalong A17</strain>
    </source>
</reference>
<dbReference type="Proteomes" id="UP000002051">
    <property type="component" value="Unassembled WGS sequence"/>
</dbReference>
<organism evidence="1 3">
    <name type="scientific">Medicago truncatula</name>
    <name type="common">Barrel medic</name>
    <name type="synonym">Medicago tribuloides</name>
    <dbReference type="NCBI Taxonomy" id="3880"/>
    <lineage>
        <taxon>Eukaryota</taxon>
        <taxon>Viridiplantae</taxon>
        <taxon>Streptophyta</taxon>
        <taxon>Embryophyta</taxon>
        <taxon>Tracheophyta</taxon>
        <taxon>Spermatophyta</taxon>
        <taxon>Magnoliopsida</taxon>
        <taxon>eudicotyledons</taxon>
        <taxon>Gunneridae</taxon>
        <taxon>Pentapetalae</taxon>
        <taxon>rosids</taxon>
        <taxon>fabids</taxon>
        <taxon>Fabales</taxon>
        <taxon>Fabaceae</taxon>
        <taxon>Papilionoideae</taxon>
        <taxon>50 kb inversion clade</taxon>
        <taxon>NPAAA clade</taxon>
        <taxon>Hologalegina</taxon>
        <taxon>IRL clade</taxon>
        <taxon>Trifolieae</taxon>
        <taxon>Medicago</taxon>
    </lineage>
</organism>
<reference evidence="1 3" key="1">
    <citation type="journal article" date="2011" name="Nature">
        <title>The Medicago genome provides insight into the evolution of rhizobial symbioses.</title>
        <authorList>
            <person name="Young N.D."/>
            <person name="Debelle F."/>
            <person name="Oldroyd G.E."/>
            <person name="Geurts R."/>
            <person name="Cannon S.B."/>
            <person name="Udvardi M.K."/>
            <person name="Benedito V.A."/>
            <person name="Mayer K.F."/>
            <person name="Gouzy J."/>
            <person name="Schoof H."/>
            <person name="Van de Peer Y."/>
            <person name="Proost S."/>
            <person name="Cook D.R."/>
            <person name="Meyers B.C."/>
            <person name="Spannagl M."/>
            <person name="Cheung F."/>
            <person name="De Mita S."/>
            <person name="Krishnakumar V."/>
            <person name="Gundlach H."/>
            <person name="Zhou S."/>
            <person name="Mudge J."/>
            <person name="Bharti A.K."/>
            <person name="Murray J.D."/>
            <person name="Naoumkina M.A."/>
            <person name="Rosen B."/>
            <person name="Silverstein K.A."/>
            <person name="Tang H."/>
            <person name="Rombauts S."/>
            <person name="Zhao P.X."/>
            <person name="Zhou P."/>
            <person name="Barbe V."/>
            <person name="Bardou P."/>
            <person name="Bechner M."/>
            <person name="Bellec A."/>
            <person name="Berger A."/>
            <person name="Berges H."/>
            <person name="Bidwell S."/>
            <person name="Bisseling T."/>
            <person name="Choisne N."/>
            <person name="Couloux A."/>
            <person name="Denny R."/>
            <person name="Deshpande S."/>
            <person name="Dai X."/>
            <person name="Doyle J.J."/>
            <person name="Dudez A.M."/>
            <person name="Farmer A.D."/>
            <person name="Fouteau S."/>
            <person name="Franken C."/>
            <person name="Gibelin C."/>
            <person name="Gish J."/>
            <person name="Goldstein S."/>
            <person name="Gonzalez A.J."/>
            <person name="Green P.J."/>
            <person name="Hallab A."/>
            <person name="Hartog M."/>
            <person name="Hua A."/>
            <person name="Humphray S.J."/>
            <person name="Jeong D.H."/>
            <person name="Jing Y."/>
            <person name="Jocker A."/>
            <person name="Kenton S.M."/>
            <person name="Kim D.J."/>
            <person name="Klee K."/>
            <person name="Lai H."/>
            <person name="Lang C."/>
            <person name="Lin S."/>
            <person name="Macmil S.L."/>
            <person name="Magdelenat G."/>
            <person name="Matthews L."/>
            <person name="McCorrison J."/>
            <person name="Monaghan E.L."/>
            <person name="Mun J.H."/>
            <person name="Najar F.Z."/>
            <person name="Nicholson C."/>
            <person name="Noirot C."/>
            <person name="O'Bleness M."/>
            <person name="Paule C.R."/>
            <person name="Poulain J."/>
            <person name="Prion F."/>
            <person name="Qin B."/>
            <person name="Qu C."/>
            <person name="Retzel E.F."/>
            <person name="Riddle C."/>
            <person name="Sallet E."/>
            <person name="Samain S."/>
            <person name="Samson N."/>
            <person name="Sanders I."/>
            <person name="Saurat O."/>
            <person name="Scarpelli C."/>
            <person name="Schiex T."/>
            <person name="Segurens B."/>
            <person name="Severin A.J."/>
            <person name="Sherrier D.J."/>
            <person name="Shi R."/>
            <person name="Sims S."/>
            <person name="Singer S.R."/>
            <person name="Sinharoy S."/>
            <person name="Sterck L."/>
            <person name="Viollet A."/>
            <person name="Wang B.B."/>
            <person name="Wang K."/>
            <person name="Wang M."/>
            <person name="Wang X."/>
            <person name="Warfsmann J."/>
            <person name="Weissenbach J."/>
            <person name="White D.D."/>
            <person name="White J.D."/>
            <person name="Wiley G.B."/>
            <person name="Wincker P."/>
            <person name="Xing Y."/>
            <person name="Yang L."/>
            <person name="Yao Z."/>
            <person name="Ying F."/>
            <person name="Zhai J."/>
            <person name="Zhou L."/>
            <person name="Zuber A."/>
            <person name="Denarie J."/>
            <person name="Dixon R.A."/>
            <person name="May G.D."/>
            <person name="Schwartz D.C."/>
            <person name="Rogers J."/>
            <person name="Quetier F."/>
            <person name="Town C.D."/>
            <person name="Roe B.A."/>
        </authorList>
    </citation>
    <scope>NUCLEOTIDE SEQUENCE [LARGE SCALE GENOMIC DNA]</scope>
    <source>
        <strain evidence="1">A17</strain>
        <strain evidence="2 3">cv. Jemalong A17</strain>
    </source>
</reference>